<feature type="transmembrane region" description="Helical" evidence="1">
    <location>
        <begin position="12"/>
        <end position="37"/>
    </location>
</feature>
<feature type="transmembrane region" description="Helical" evidence="1">
    <location>
        <begin position="209"/>
        <end position="231"/>
    </location>
</feature>
<feature type="transmembrane region" description="Helical" evidence="1">
    <location>
        <begin position="122"/>
        <end position="142"/>
    </location>
</feature>
<dbReference type="eggNOG" id="ENOG502Z9CJ">
    <property type="taxonomic scope" value="Bacteria"/>
</dbReference>
<dbReference type="Pfam" id="PF20394">
    <property type="entry name" value="DUF6688"/>
    <property type="match status" value="1"/>
</dbReference>
<dbReference type="AlphaFoldDB" id="A0A0L6JWL5"/>
<dbReference type="Proteomes" id="UP000036923">
    <property type="component" value="Unassembled WGS sequence"/>
</dbReference>
<dbReference type="InterPro" id="IPR046510">
    <property type="entry name" value="DUF6688_N"/>
</dbReference>
<protein>
    <submittedName>
        <fullName evidence="4">Uncharacterized protein</fullName>
    </submittedName>
</protein>
<evidence type="ECO:0000259" key="2">
    <source>
        <dbReference type="Pfam" id="PF20394"/>
    </source>
</evidence>
<keyword evidence="1" id="KW-1133">Transmembrane helix</keyword>
<feature type="transmembrane region" description="Helical" evidence="1">
    <location>
        <begin position="49"/>
        <end position="69"/>
    </location>
</feature>
<dbReference type="PATRIC" id="fig|398512.5.peg.5341"/>
<dbReference type="RefSeq" id="WP_050753809.1">
    <property type="nucleotide sequence ID" value="NZ_JQKC01000021.1"/>
</dbReference>
<dbReference type="EMBL" id="LGTC01000001">
    <property type="protein sequence ID" value="KNY29822.1"/>
    <property type="molecule type" value="Genomic_DNA"/>
</dbReference>
<organism evidence="4 5">
    <name type="scientific">Pseudobacteroides cellulosolvens ATCC 35603 = DSM 2933</name>
    <dbReference type="NCBI Taxonomy" id="398512"/>
    <lineage>
        <taxon>Bacteria</taxon>
        <taxon>Bacillati</taxon>
        <taxon>Bacillota</taxon>
        <taxon>Clostridia</taxon>
        <taxon>Eubacteriales</taxon>
        <taxon>Oscillospiraceae</taxon>
        <taxon>Pseudobacteroides</taxon>
    </lineage>
</organism>
<feature type="domain" description="DUF6688" evidence="3">
    <location>
        <begin position="264"/>
        <end position="374"/>
    </location>
</feature>
<dbReference type="InterPro" id="IPR056491">
    <property type="entry name" value="DUF6688_C"/>
</dbReference>
<evidence type="ECO:0000313" key="4">
    <source>
        <dbReference type="EMBL" id="KNY29822.1"/>
    </source>
</evidence>
<keyword evidence="1" id="KW-0472">Membrane</keyword>
<accession>A0A0L6JWL5</accession>
<gene>
    <name evidence="4" type="ORF">Bccel_5099</name>
</gene>
<evidence type="ECO:0000259" key="3">
    <source>
        <dbReference type="Pfam" id="PF23543"/>
    </source>
</evidence>
<dbReference type="OrthoDB" id="748630at2"/>
<feature type="transmembrane region" description="Helical" evidence="1">
    <location>
        <begin position="89"/>
        <end position="110"/>
    </location>
</feature>
<keyword evidence="1" id="KW-0812">Transmembrane</keyword>
<sequence length="379" mass="42963">MHVFFSQIFNMIMGTVLIIIIFALPIVLTFTNVINLLRNKPTTLQFVEVLTIVAGTILTLILYGVIGLVDYDKPLYTGAIYPAWHAPIASWHMPTILVLGFIGIIGFLLIRLSNGALPPLTLLLCFASMFIGCILALMWIIQLSPHLFDGVLYRVDTFYLCLFPFNCIILYISAVIKAVGAYIPEEKETVYKNAILQKLNIILRNSKSWPLAIVVLTIPILAVVMIVLVILGQHPDAAIKAFTETSDWLLSQKISPPSVEAPSGHYLCTVSLRGHRRVVKPLRYGLRHNNKIVVNRQLCVANAFEDLLKERVPKGHRVIRYIYDKYGYPLSKHIKTPLSADVVYILMKPLEWIFVAVLYLMDRKPENRIAGQYLPYRLY</sequence>
<keyword evidence="5" id="KW-1185">Reference proteome</keyword>
<evidence type="ECO:0000313" key="5">
    <source>
        <dbReference type="Proteomes" id="UP000036923"/>
    </source>
</evidence>
<name>A0A0L6JWL5_9FIRM</name>
<reference evidence="5" key="1">
    <citation type="submission" date="2015-07" db="EMBL/GenBank/DDBJ databases">
        <title>Near-Complete Genome Sequence of the Cellulolytic Bacterium Bacteroides (Pseudobacteroides) cellulosolvens ATCC 35603.</title>
        <authorList>
            <person name="Dassa B."/>
            <person name="Utturkar S.M."/>
            <person name="Klingeman D.M."/>
            <person name="Hurt R.A."/>
            <person name="Keller M."/>
            <person name="Xu J."/>
            <person name="Reddy Y.H.K."/>
            <person name="Borovok I."/>
            <person name="Grinberg I.R."/>
            <person name="Lamed R."/>
            <person name="Zhivin O."/>
            <person name="Bayer E.A."/>
            <person name="Brown S.D."/>
        </authorList>
    </citation>
    <scope>NUCLEOTIDE SEQUENCE [LARGE SCALE GENOMIC DNA]</scope>
    <source>
        <strain evidence="5">DSM 2933</strain>
    </source>
</reference>
<feature type="domain" description="DUF6688" evidence="2">
    <location>
        <begin position="15"/>
        <end position="259"/>
    </location>
</feature>
<proteinExistence type="predicted"/>
<comment type="caution">
    <text evidence="4">The sequence shown here is derived from an EMBL/GenBank/DDBJ whole genome shotgun (WGS) entry which is preliminary data.</text>
</comment>
<feature type="transmembrane region" description="Helical" evidence="1">
    <location>
        <begin position="162"/>
        <end position="183"/>
    </location>
</feature>
<evidence type="ECO:0000256" key="1">
    <source>
        <dbReference type="SAM" id="Phobius"/>
    </source>
</evidence>
<feature type="transmembrane region" description="Helical" evidence="1">
    <location>
        <begin position="342"/>
        <end position="361"/>
    </location>
</feature>
<dbReference type="Pfam" id="PF23543">
    <property type="entry name" value="DUF6688_C"/>
    <property type="match status" value="1"/>
</dbReference>
<dbReference type="STRING" id="398512.Bccel_5099"/>